<dbReference type="GO" id="GO:0005886">
    <property type="term" value="C:plasma membrane"/>
    <property type="evidence" value="ECO:0007669"/>
    <property type="project" value="UniProtKB-SubCell"/>
</dbReference>
<evidence type="ECO:0000313" key="8">
    <source>
        <dbReference type="Proteomes" id="UP000245283"/>
    </source>
</evidence>
<evidence type="ECO:0000313" key="7">
    <source>
        <dbReference type="EMBL" id="PWF24582.1"/>
    </source>
</evidence>
<dbReference type="NCBIfam" id="NF005919">
    <property type="entry name" value="PRK07920.1"/>
    <property type="match status" value="1"/>
</dbReference>
<gene>
    <name evidence="7" type="ORF">DD236_11190</name>
</gene>
<dbReference type="AlphaFoldDB" id="A0A2V1K6G7"/>
<evidence type="ECO:0000256" key="2">
    <source>
        <dbReference type="ARBA" id="ARBA00022475"/>
    </source>
</evidence>
<accession>A0A2V1K6G7</accession>
<sequence>MDILRVFDLAQRAVDRLPEPVGRGLFNIVGSVSGVSSMGGARQLRKNQARLRPGMNWVQARLLSSRAMRSYMRYYYESLRLHSLSREQILARVSEAGTERVRAELAEGRSITGALTHAGNWDLAGAWSNIALAEVHTIAEKLDPPELYDGFLAFREGLGMTIYPLVKGGGALHKLARDMEAAPIFTPVLADRDLSHTGIEVVLAGHTVRVAPGPALLAQRTGVTIYPTFVHYERLSGERRKKAGSSWGIRVTILEGVRAATTLDSTAEERRQDLVRMSQEWMSALEPYLKAHLEDWHMLQKVFIDDLDPARLAASRAKAAEKVQHLDSEQEG</sequence>
<keyword evidence="2" id="KW-1003">Cell membrane</keyword>
<dbReference type="GO" id="GO:0009247">
    <property type="term" value="P:glycolipid biosynthetic process"/>
    <property type="evidence" value="ECO:0007669"/>
    <property type="project" value="UniProtKB-ARBA"/>
</dbReference>
<evidence type="ECO:0000256" key="1">
    <source>
        <dbReference type="ARBA" id="ARBA00004533"/>
    </source>
</evidence>
<keyword evidence="4 7" id="KW-0808">Transferase</keyword>
<comment type="caution">
    <text evidence="7">The sequence shown here is derived from an EMBL/GenBank/DDBJ whole genome shotgun (WGS) entry which is preliminary data.</text>
</comment>
<evidence type="ECO:0000256" key="6">
    <source>
        <dbReference type="ARBA" id="ARBA00023315"/>
    </source>
</evidence>
<evidence type="ECO:0000256" key="3">
    <source>
        <dbReference type="ARBA" id="ARBA00022519"/>
    </source>
</evidence>
<dbReference type="RefSeq" id="WP_109094478.1">
    <property type="nucleotide sequence ID" value="NZ_CAMELQ010000009.1"/>
</dbReference>
<dbReference type="GO" id="GO:0016746">
    <property type="term" value="F:acyltransferase activity"/>
    <property type="evidence" value="ECO:0007669"/>
    <property type="project" value="UniProtKB-KW"/>
</dbReference>
<organism evidence="7 8">
    <name type="scientific">Ancrocorticia populi</name>
    <dbReference type="NCBI Taxonomy" id="2175228"/>
    <lineage>
        <taxon>Bacteria</taxon>
        <taxon>Bacillati</taxon>
        <taxon>Actinomycetota</taxon>
        <taxon>Actinomycetes</taxon>
        <taxon>Actinomycetales</taxon>
        <taxon>Actinomycetaceae</taxon>
        <taxon>Ancrocorticia</taxon>
    </lineage>
</organism>
<dbReference type="CDD" id="cd07984">
    <property type="entry name" value="LPLAT_LABLAT-like"/>
    <property type="match status" value="1"/>
</dbReference>
<keyword evidence="5" id="KW-0472">Membrane</keyword>
<evidence type="ECO:0000256" key="4">
    <source>
        <dbReference type="ARBA" id="ARBA00022679"/>
    </source>
</evidence>
<dbReference type="InterPro" id="IPR004960">
    <property type="entry name" value="LipA_acyltrans"/>
</dbReference>
<proteinExistence type="predicted"/>
<dbReference type="Pfam" id="PF03279">
    <property type="entry name" value="Lip_A_acyltrans"/>
    <property type="match status" value="1"/>
</dbReference>
<evidence type="ECO:0000256" key="5">
    <source>
        <dbReference type="ARBA" id="ARBA00023136"/>
    </source>
</evidence>
<reference evidence="8" key="1">
    <citation type="submission" date="2018-05" db="EMBL/GenBank/DDBJ databases">
        <authorList>
            <person name="Li Y."/>
        </authorList>
    </citation>
    <scope>NUCLEOTIDE SEQUENCE [LARGE SCALE GENOMIC DNA]</scope>
    <source>
        <strain evidence="8">sk1b4</strain>
    </source>
</reference>
<dbReference type="Proteomes" id="UP000245283">
    <property type="component" value="Unassembled WGS sequence"/>
</dbReference>
<name>A0A2V1K6G7_9ACTO</name>
<dbReference type="PANTHER" id="PTHR30606">
    <property type="entry name" value="LIPID A BIOSYNTHESIS LAUROYL ACYLTRANSFERASE"/>
    <property type="match status" value="1"/>
</dbReference>
<keyword evidence="6 7" id="KW-0012">Acyltransferase</keyword>
<dbReference type="OrthoDB" id="9803456at2"/>
<comment type="subcellular location">
    <subcellularLocation>
        <location evidence="1">Cell inner membrane</location>
    </subcellularLocation>
</comment>
<dbReference type="PANTHER" id="PTHR30606:SF10">
    <property type="entry name" value="PHOSPHATIDYLINOSITOL MANNOSIDE ACYLTRANSFERASE"/>
    <property type="match status" value="1"/>
</dbReference>
<protein>
    <submittedName>
        <fullName evidence="7">Phosphatidylinositol mannoside acyltransferase</fullName>
    </submittedName>
</protein>
<dbReference type="EMBL" id="QETB01000006">
    <property type="protein sequence ID" value="PWF24582.1"/>
    <property type="molecule type" value="Genomic_DNA"/>
</dbReference>
<keyword evidence="8" id="KW-1185">Reference proteome</keyword>
<keyword evidence="3" id="KW-0997">Cell inner membrane</keyword>